<keyword evidence="2" id="KW-0378">Hydrolase</keyword>
<reference evidence="3" key="1">
    <citation type="journal article" date="2019" name="Int. J. Syst. Evol. Microbiol.">
        <title>The Global Catalogue of Microorganisms (GCM) 10K type strain sequencing project: providing services to taxonomists for standard genome sequencing and annotation.</title>
        <authorList>
            <consortium name="The Broad Institute Genomics Platform"/>
            <consortium name="The Broad Institute Genome Sequencing Center for Infectious Disease"/>
            <person name="Wu L."/>
            <person name="Ma J."/>
        </authorList>
    </citation>
    <scope>NUCLEOTIDE SEQUENCE [LARGE SCALE GENOMIC DNA]</scope>
    <source>
        <strain evidence="3">CCUG 49018</strain>
    </source>
</reference>
<dbReference type="Pfam" id="PF12697">
    <property type="entry name" value="Abhydrolase_6"/>
    <property type="match status" value="1"/>
</dbReference>
<dbReference type="RefSeq" id="WP_339126273.1">
    <property type="nucleotide sequence ID" value="NZ_BAABKS010000085.1"/>
</dbReference>
<organism evidence="2 3">
    <name type="scientific">Pseudonocardia benzenivorans</name>
    <dbReference type="NCBI Taxonomy" id="228005"/>
    <lineage>
        <taxon>Bacteria</taxon>
        <taxon>Bacillati</taxon>
        <taxon>Actinomycetota</taxon>
        <taxon>Actinomycetes</taxon>
        <taxon>Pseudonocardiales</taxon>
        <taxon>Pseudonocardiaceae</taxon>
        <taxon>Pseudonocardia</taxon>
    </lineage>
</organism>
<dbReference type="InterPro" id="IPR000073">
    <property type="entry name" value="AB_hydrolase_1"/>
</dbReference>
<evidence type="ECO:0000259" key="1">
    <source>
        <dbReference type="Pfam" id="PF12697"/>
    </source>
</evidence>
<name>A0ABW3VBN2_9PSEU</name>
<accession>A0ABW3VBN2</accession>
<gene>
    <name evidence="2" type="ORF">ACFQ34_04515</name>
</gene>
<feature type="domain" description="AB hydrolase-1" evidence="1">
    <location>
        <begin position="12"/>
        <end position="221"/>
    </location>
</feature>
<dbReference type="InterPro" id="IPR029058">
    <property type="entry name" value="AB_hydrolase_fold"/>
</dbReference>
<evidence type="ECO:0000313" key="3">
    <source>
        <dbReference type="Proteomes" id="UP001597182"/>
    </source>
</evidence>
<dbReference type="SUPFAM" id="SSF53474">
    <property type="entry name" value="alpha/beta-Hydrolases"/>
    <property type="match status" value="1"/>
</dbReference>
<dbReference type="EMBL" id="JBHTMB010000026">
    <property type="protein sequence ID" value="MFD1232539.1"/>
    <property type="molecule type" value="Genomic_DNA"/>
</dbReference>
<evidence type="ECO:0000313" key="2">
    <source>
        <dbReference type="EMBL" id="MFD1232539.1"/>
    </source>
</evidence>
<dbReference type="Gene3D" id="3.40.50.1820">
    <property type="entry name" value="alpha/beta hydrolase"/>
    <property type="match status" value="1"/>
</dbReference>
<dbReference type="Proteomes" id="UP001597182">
    <property type="component" value="Unassembled WGS sequence"/>
</dbReference>
<comment type="caution">
    <text evidence="2">The sequence shown here is derived from an EMBL/GenBank/DDBJ whole genome shotgun (WGS) entry which is preliminary data.</text>
</comment>
<proteinExistence type="predicted"/>
<dbReference type="GO" id="GO:0016787">
    <property type="term" value="F:hydrolase activity"/>
    <property type="evidence" value="ECO:0007669"/>
    <property type="project" value="UniProtKB-KW"/>
</dbReference>
<keyword evidence="3" id="KW-1185">Reference proteome</keyword>
<sequence>MADKPPERPPMLIIPGIGGHPRFHRHLVAGLGSIRAVHTASHVDFTSRPCSRWSTHIDHWLRELEVARFSSAEPVAVVGISFGAHVALALDEAASASISSLTLVSYRPLPTIERRLLRLAARRPDTVARLVGPLFFTLSERQVTDAAALKRERERLYDDPGLVARRLTARLVALADAPPTPAGLSDRLTLIAGDRERTLLRRYRRASLPATTVPGDHGISLRDVPALVDAVTIATGDVRRVGSDPRM</sequence>
<protein>
    <submittedName>
        <fullName evidence="2">Alpha/beta hydrolase</fullName>
    </submittedName>
</protein>